<protein>
    <recommendedName>
        <fullName evidence="4">DUF202 domain-containing protein</fullName>
    </recommendedName>
</protein>
<accession>A0ABT7PSQ3</accession>
<sequence length="170" mass="18889">MSKNDPTEHQKPSDSWLLPSYLRSKSTDPPGQRLLVFRNLCLFGSFLVLLTTLTRIFTPGQFVFELMAGALCLFSCLLFAIIFNGKRNRVVRPKNITVSATNKTDQTHGRAVAIMVLAVVMLITMTRSIVFSDAPNALKLGSTAIPLLLIVLSLSMLKRTAKTHQRGQDR</sequence>
<feature type="transmembrane region" description="Helical" evidence="1">
    <location>
        <begin position="35"/>
        <end position="56"/>
    </location>
</feature>
<keyword evidence="1" id="KW-0812">Transmembrane</keyword>
<feature type="transmembrane region" description="Helical" evidence="1">
    <location>
        <begin position="62"/>
        <end position="83"/>
    </location>
</feature>
<keyword evidence="1" id="KW-1133">Transmembrane helix</keyword>
<feature type="transmembrane region" description="Helical" evidence="1">
    <location>
        <begin position="137"/>
        <end position="157"/>
    </location>
</feature>
<dbReference type="EMBL" id="JASZZN010000117">
    <property type="protein sequence ID" value="MDM4019540.1"/>
    <property type="molecule type" value="Genomic_DNA"/>
</dbReference>
<keyword evidence="1" id="KW-0472">Membrane</keyword>
<dbReference type="Proteomes" id="UP001239462">
    <property type="component" value="Unassembled WGS sequence"/>
</dbReference>
<keyword evidence="3" id="KW-1185">Reference proteome</keyword>
<evidence type="ECO:0000256" key="1">
    <source>
        <dbReference type="SAM" id="Phobius"/>
    </source>
</evidence>
<evidence type="ECO:0000313" key="3">
    <source>
        <dbReference type="Proteomes" id="UP001239462"/>
    </source>
</evidence>
<proteinExistence type="predicted"/>
<name>A0ABT7PSQ3_9BACT</name>
<evidence type="ECO:0000313" key="2">
    <source>
        <dbReference type="EMBL" id="MDM4019540.1"/>
    </source>
</evidence>
<reference evidence="2 3" key="1">
    <citation type="submission" date="2023-06" db="EMBL/GenBank/DDBJ databases">
        <title>Roseiconus lacunae JC819 isolated from Gulf of Mannar region, Tamil Nadu.</title>
        <authorList>
            <person name="Pk S."/>
            <person name="Ch S."/>
            <person name="Ch V.R."/>
        </authorList>
    </citation>
    <scope>NUCLEOTIDE SEQUENCE [LARGE SCALE GENOMIC DNA]</scope>
    <source>
        <strain evidence="2 3">JC819</strain>
    </source>
</reference>
<feature type="transmembrane region" description="Helical" evidence="1">
    <location>
        <begin position="111"/>
        <end position="131"/>
    </location>
</feature>
<comment type="caution">
    <text evidence="2">The sequence shown here is derived from an EMBL/GenBank/DDBJ whole genome shotgun (WGS) entry which is preliminary data.</text>
</comment>
<dbReference type="RefSeq" id="WP_289167664.1">
    <property type="nucleotide sequence ID" value="NZ_JASZZN010000117.1"/>
</dbReference>
<evidence type="ECO:0008006" key="4">
    <source>
        <dbReference type="Google" id="ProtNLM"/>
    </source>
</evidence>
<organism evidence="2 3">
    <name type="scientific">Roseiconus lacunae</name>
    <dbReference type="NCBI Taxonomy" id="2605694"/>
    <lineage>
        <taxon>Bacteria</taxon>
        <taxon>Pseudomonadati</taxon>
        <taxon>Planctomycetota</taxon>
        <taxon>Planctomycetia</taxon>
        <taxon>Pirellulales</taxon>
        <taxon>Pirellulaceae</taxon>
        <taxon>Roseiconus</taxon>
    </lineage>
</organism>
<gene>
    <name evidence="2" type="ORF">QTN89_29070</name>
</gene>